<organism evidence="1 2">
    <name type="scientific">Streptomyces lavendulocolor</name>
    <dbReference type="NCBI Taxonomy" id="67316"/>
    <lineage>
        <taxon>Bacteria</taxon>
        <taxon>Bacillati</taxon>
        <taxon>Actinomycetota</taxon>
        <taxon>Actinomycetes</taxon>
        <taxon>Kitasatosporales</taxon>
        <taxon>Streptomycetaceae</taxon>
        <taxon>Streptomyces</taxon>
    </lineage>
</organism>
<reference evidence="1 2" key="1">
    <citation type="submission" date="2024-06" db="EMBL/GenBank/DDBJ databases">
        <title>The Natural Products Discovery Center: Release of the First 8490 Sequenced Strains for Exploring Actinobacteria Biosynthetic Diversity.</title>
        <authorList>
            <person name="Kalkreuter E."/>
            <person name="Kautsar S.A."/>
            <person name="Yang D."/>
            <person name="Bader C.D."/>
            <person name="Teijaro C.N."/>
            <person name="Fluegel L."/>
            <person name="Davis C.M."/>
            <person name="Simpson J.R."/>
            <person name="Lauterbach L."/>
            <person name="Steele A.D."/>
            <person name="Gui C."/>
            <person name="Meng S."/>
            <person name="Li G."/>
            <person name="Viehrig K."/>
            <person name="Ye F."/>
            <person name="Su P."/>
            <person name="Kiefer A.F."/>
            <person name="Nichols A."/>
            <person name="Cepeda A.J."/>
            <person name="Yan W."/>
            <person name="Fan B."/>
            <person name="Jiang Y."/>
            <person name="Adhikari A."/>
            <person name="Zheng C.-J."/>
            <person name="Schuster L."/>
            <person name="Cowan T.M."/>
            <person name="Smanski M.J."/>
            <person name="Chevrette M.G."/>
            <person name="De Carvalho L.P.S."/>
            <person name="Shen B."/>
        </authorList>
    </citation>
    <scope>NUCLEOTIDE SEQUENCE [LARGE SCALE GENOMIC DNA]</scope>
    <source>
        <strain evidence="1 2">NPDC006337</strain>
    </source>
</reference>
<dbReference type="Proteomes" id="UP001550378">
    <property type="component" value="Unassembled WGS sequence"/>
</dbReference>
<protein>
    <submittedName>
        <fullName evidence="1">Uncharacterized protein</fullName>
    </submittedName>
</protein>
<gene>
    <name evidence="1" type="ORF">ABZ508_02785</name>
</gene>
<evidence type="ECO:0000313" key="1">
    <source>
        <dbReference type="EMBL" id="MEU0706292.1"/>
    </source>
</evidence>
<proteinExistence type="predicted"/>
<keyword evidence="2" id="KW-1185">Reference proteome</keyword>
<evidence type="ECO:0000313" key="2">
    <source>
        <dbReference type="Proteomes" id="UP001550378"/>
    </source>
</evidence>
<name>A0ABV2VYC5_9ACTN</name>
<dbReference type="RefSeq" id="WP_359657825.1">
    <property type="nucleotide sequence ID" value="NZ_JBEXZP010000237.1"/>
</dbReference>
<comment type="caution">
    <text evidence="1">The sequence shown here is derived from an EMBL/GenBank/DDBJ whole genome shotgun (WGS) entry which is preliminary data.</text>
</comment>
<sequence>MSINPTPQLSEQGAAVLLLARIHQSFGHLPAAEFHVSSVYLGRLEITVHDDLDAFELWRTALGLDAPEEKHHGGTSWLAVSGRVEDAPVTLCGFAAREAVTAAARAAVTA</sequence>
<dbReference type="EMBL" id="JBEXZR010000002">
    <property type="protein sequence ID" value="MEU0706292.1"/>
    <property type="molecule type" value="Genomic_DNA"/>
</dbReference>
<accession>A0ABV2VYC5</accession>